<comment type="subcellular location">
    <subcellularLocation>
        <location evidence="1">Membrane</location>
        <topology evidence="1">Multi-pass membrane protein</topology>
    </subcellularLocation>
</comment>
<evidence type="ECO:0000256" key="6">
    <source>
        <dbReference type="SAM" id="Phobius"/>
    </source>
</evidence>
<keyword evidence="3 6" id="KW-0812">Transmembrane</keyword>
<dbReference type="EMBL" id="CAFBPZ010000027">
    <property type="protein sequence ID" value="CAB5037159.1"/>
    <property type="molecule type" value="Genomic_DNA"/>
</dbReference>
<feature type="transmembrane region" description="Helical" evidence="6">
    <location>
        <begin position="329"/>
        <end position="350"/>
    </location>
</feature>
<feature type="transmembrane region" description="Helical" evidence="6">
    <location>
        <begin position="35"/>
        <end position="57"/>
    </location>
</feature>
<evidence type="ECO:0000259" key="7">
    <source>
        <dbReference type="PROSITE" id="PS50850"/>
    </source>
</evidence>
<feature type="transmembrane region" description="Helical" evidence="6">
    <location>
        <begin position="189"/>
        <end position="211"/>
    </location>
</feature>
<evidence type="ECO:0000256" key="4">
    <source>
        <dbReference type="ARBA" id="ARBA00022989"/>
    </source>
</evidence>
<dbReference type="Gene3D" id="1.20.1250.20">
    <property type="entry name" value="MFS general substrate transporter like domains"/>
    <property type="match status" value="1"/>
</dbReference>
<evidence type="ECO:0000256" key="1">
    <source>
        <dbReference type="ARBA" id="ARBA00004141"/>
    </source>
</evidence>
<evidence type="ECO:0000313" key="8">
    <source>
        <dbReference type="EMBL" id="CAB5037159.1"/>
    </source>
</evidence>
<feature type="transmembrane region" description="Helical" evidence="6">
    <location>
        <begin position="428"/>
        <end position="452"/>
    </location>
</feature>
<feature type="transmembrane region" description="Helical" evidence="6">
    <location>
        <begin position="294"/>
        <end position="317"/>
    </location>
</feature>
<organism evidence="8">
    <name type="scientific">freshwater metagenome</name>
    <dbReference type="NCBI Taxonomy" id="449393"/>
    <lineage>
        <taxon>unclassified sequences</taxon>
        <taxon>metagenomes</taxon>
        <taxon>ecological metagenomes</taxon>
    </lineage>
</organism>
<dbReference type="GO" id="GO:0022857">
    <property type="term" value="F:transmembrane transporter activity"/>
    <property type="evidence" value="ECO:0007669"/>
    <property type="project" value="InterPro"/>
</dbReference>
<evidence type="ECO:0000256" key="5">
    <source>
        <dbReference type="ARBA" id="ARBA00023136"/>
    </source>
</evidence>
<proteinExistence type="predicted"/>
<keyword evidence="4 6" id="KW-1133">Transmembrane helix</keyword>
<evidence type="ECO:0000256" key="2">
    <source>
        <dbReference type="ARBA" id="ARBA00022448"/>
    </source>
</evidence>
<sequence length="514" mass="55460">MNDQPGDQEEIEKLRTPEQLAARAFKNRKKQRKRFLTLVAITLAVFLSWLGSTIFVTSHNVVAQQFQTSHLTVTLTLSSYSIALIMIAIAGGRICDIVGRKRMFLIAGSMYVITGLVGATVDNLWSLLIVRILMGSCAALILTSTGGILVTTMHGTTRHDAWLLWRGAGMSGMVLGPVFGPIISTQTQWRLPFLFDASLMLVALALGAYAMKESRDTDSTFTLGLLFPTMLLGLGILSPYLAILAAKNQVANWSLVFTILIAGVACIGGFLILNRKASNKLFDTNIVLHNRRMWLTDIFGAIHVGALFVVVAAFTVILDADTNLSSVWIGIGLLPLVVPLISLHLAAHRFREKHGLTRQKETLIGCVLLGLSMTWWFFVGVQSPSYLTVLPSLILAGAGFGLIRLYGHMGVIKETGQRWSSTLFGTRTFSNHMGAGFGAVVVGFVLASASIGANTLEPEVGRQAGVVAGLAILLVIVSSAVFAWLKSELLGLEDPHWNAAAHAIEGTEPIILAP</sequence>
<protein>
    <submittedName>
        <fullName evidence="8">Unannotated protein</fullName>
    </submittedName>
</protein>
<dbReference type="PANTHER" id="PTHR42718">
    <property type="entry name" value="MAJOR FACILITATOR SUPERFAMILY MULTIDRUG TRANSPORTER MFSC"/>
    <property type="match status" value="1"/>
</dbReference>
<feature type="transmembrane region" description="Helical" evidence="6">
    <location>
        <begin position="464"/>
        <end position="485"/>
    </location>
</feature>
<keyword evidence="2" id="KW-0813">Transport</keyword>
<dbReference type="InterPro" id="IPR020846">
    <property type="entry name" value="MFS_dom"/>
</dbReference>
<dbReference type="GO" id="GO:0016020">
    <property type="term" value="C:membrane"/>
    <property type="evidence" value="ECO:0007669"/>
    <property type="project" value="UniProtKB-SubCell"/>
</dbReference>
<feature type="transmembrane region" description="Helical" evidence="6">
    <location>
        <begin position="385"/>
        <end position="407"/>
    </location>
</feature>
<feature type="transmembrane region" description="Helical" evidence="6">
    <location>
        <begin position="251"/>
        <end position="273"/>
    </location>
</feature>
<feature type="domain" description="Major facilitator superfamily (MFS) profile" evidence="7">
    <location>
        <begin position="37"/>
        <end position="486"/>
    </location>
</feature>
<dbReference type="Pfam" id="PF07690">
    <property type="entry name" value="MFS_1"/>
    <property type="match status" value="1"/>
</dbReference>
<dbReference type="InterPro" id="IPR036259">
    <property type="entry name" value="MFS_trans_sf"/>
</dbReference>
<dbReference type="SUPFAM" id="SSF103473">
    <property type="entry name" value="MFS general substrate transporter"/>
    <property type="match status" value="1"/>
</dbReference>
<reference evidence="8" key="1">
    <citation type="submission" date="2020-05" db="EMBL/GenBank/DDBJ databases">
        <authorList>
            <person name="Chiriac C."/>
            <person name="Salcher M."/>
            <person name="Ghai R."/>
            <person name="Kavagutti S V."/>
        </authorList>
    </citation>
    <scope>NUCLEOTIDE SEQUENCE</scope>
</reference>
<feature type="transmembrane region" description="Helical" evidence="6">
    <location>
        <begin position="69"/>
        <end position="91"/>
    </location>
</feature>
<feature type="transmembrane region" description="Helical" evidence="6">
    <location>
        <begin position="223"/>
        <end position="245"/>
    </location>
</feature>
<dbReference type="AlphaFoldDB" id="A0A6J7S7T5"/>
<keyword evidence="5 6" id="KW-0472">Membrane</keyword>
<dbReference type="InterPro" id="IPR011701">
    <property type="entry name" value="MFS"/>
</dbReference>
<name>A0A6J7S7T5_9ZZZZ</name>
<dbReference type="PROSITE" id="PS50850">
    <property type="entry name" value="MFS"/>
    <property type="match status" value="1"/>
</dbReference>
<feature type="transmembrane region" description="Helical" evidence="6">
    <location>
        <begin position="103"/>
        <end position="121"/>
    </location>
</feature>
<feature type="transmembrane region" description="Helical" evidence="6">
    <location>
        <begin position="163"/>
        <end position="183"/>
    </location>
</feature>
<evidence type="ECO:0000256" key="3">
    <source>
        <dbReference type="ARBA" id="ARBA00022692"/>
    </source>
</evidence>
<feature type="transmembrane region" description="Helical" evidence="6">
    <location>
        <begin position="362"/>
        <end position="379"/>
    </location>
</feature>
<accession>A0A6J7S7T5</accession>
<gene>
    <name evidence="8" type="ORF">UFOPK4237_00589</name>
</gene>
<dbReference type="PANTHER" id="PTHR42718:SF9">
    <property type="entry name" value="MAJOR FACILITATOR SUPERFAMILY MULTIDRUG TRANSPORTER MFSC"/>
    <property type="match status" value="1"/>
</dbReference>
<feature type="transmembrane region" description="Helical" evidence="6">
    <location>
        <begin position="127"/>
        <end position="151"/>
    </location>
</feature>